<comment type="caution">
    <text evidence="1">The sequence shown here is derived from an EMBL/GenBank/DDBJ whole genome shotgun (WGS) entry which is preliminary data.</text>
</comment>
<dbReference type="SUPFAM" id="SSF51161">
    <property type="entry name" value="Trimeric LpxA-like enzymes"/>
    <property type="match status" value="1"/>
</dbReference>
<dbReference type="RefSeq" id="WP_190699055.1">
    <property type="nucleotide sequence ID" value="NZ_JAMPKX010000001.1"/>
</dbReference>
<dbReference type="InterPro" id="IPR051159">
    <property type="entry name" value="Hexapeptide_acetyltransf"/>
</dbReference>
<sequence>MVCYIFFLINAQKLGNKLRKFFRDCSQQKTFPIAVIARYLFFRILGRKILAYKRAKIIGLEGIETNKTIRIGIHYKTTLILPNRSETVLHNEGETLFLGDFSLGVGSKINIEKTGRAKFGDGVYVNSGTSFLIAHKLEIGHHSIVSWDCQLMDENFHEITYLDRKQKNNGIKIGNHVWIGCGVLVLNGSVIPDGCVVAARSVVSKAFDEENCLIAGNPAQIIKRNISWQ</sequence>
<evidence type="ECO:0000313" key="2">
    <source>
        <dbReference type="Proteomes" id="UP001482513"/>
    </source>
</evidence>
<dbReference type="EMBL" id="JAMPKX010000001">
    <property type="protein sequence ID" value="MEP0945760.1"/>
    <property type="molecule type" value="Genomic_DNA"/>
</dbReference>
<keyword evidence="1" id="KW-0808">Transferase</keyword>
<keyword evidence="1" id="KW-0012">Acyltransferase</keyword>
<keyword evidence="2" id="KW-1185">Reference proteome</keyword>
<proteinExistence type="predicted"/>
<gene>
    <name evidence="1" type="ORF">NC992_02645</name>
</gene>
<dbReference type="Proteomes" id="UP001482513">
    <property type="component" value="Unassembled WGS sequence"/>
</dbReference>
<dbReference type="GO" id="GO:0016746">
    <property type="term" value="F:acyltransferase activity"/>
    <property type="evidence" value="ECO:0007669"/>
    <property type="project" value="UniProtKB-KW"/>
</dbReference>
<name>A0ABV0JYZ8_9CYAN</name>
<organism evidence="1 2">
    <name type="scientific">Leptolyngbya subtilissima DQ-A4</name>
    <dbReference type="NCBI Taxonomy" id="2933933"/>
    <lineage>
        <taxon>Bacteria</taxon>
        <taxon>Bacillati</taxon>
        <taxon>Cyanobacteriota</taxon>
        <taxon>Cyanophyceae</taxon>
        <taxon>Leptolyngbyales</taxon>
        <taxon>Leptolyngbyaceae</taxon>
        <taxon>Leptolyngbya group</taxon>
        <taxon>Leptolyngbya</taxon>
    </lineage>
</organism>
<dbReference type="InterPro" id="IPR011004">
    <property type="entry name" value="Trimer_LpxA-like_sf"/>
</dbReference>
<dbReference type="PANTHER" id="PTHR23416">
    <property type="entry name" value="SIALIC ACID SYNTHASE-RELATED"/>
    <property type="match status" value="1"/>
</dbReference>
<dbReference type="CDD" id="cd04647">
    <property type="entry name" value="LbH_MAT_like"/>
    <property type="match status" value="1"/>
</dbReference>
<reference evidence="1 2" key="1">
    <citation type="submission" date="2022-04" db="EMBL/GenBank/DDBJ databases">
        <title>Positive selection, recombination, and allopatry shape intraspecific diversity of widespread and dominant cyanobacteria.</title>
        <authorList>
            <person name="Wei J."/>
            <person name="Shu W."/>
            <person name="Hu C."/>
        </authorList>
    </citation>
    <scope>NUCLEOTIDE SEQUENCE [LARGE SCALE GENOMIC DNA]</scope>
    <source>
        <strain evidence="1 2">DQ-A4</strain>
    </source>
</reference>
<accession>A0ABV0JYZ8</accession>
<dbReference type="Gene3D" id="2.160.10.10">
    <property type="entry name" value="Hexapeptide repeat proteins"/>
    <property type="match status" value="1"/>
</dbReference>
<evidence type="ECO:0000313" key="1">
    <source>
        <dbReference type="EMBL" id="MEP0945760.1"/>
    </source>
</evidence>
<protein>
    <submittedName>
        <fullName evidence="1">Acyltransferase</fullName>
    </submittedName>
</protein>